<organism evidence="1 2">
    <name type="scientific">Paramarasmius palmivorus</name>
    <dbReference type="NCBI Taxonomy" id="297713"/>
    <lineage>
        <taxon>Eukaryota</taxon>
        <taxon>Fungi</taxon>
        <taxon>Dikarya</taxon>
        <taxon>Basidiomycota</taxon>
        <taxon>Agaricomycotina</taxon>
        <taxon>Agaricomycetes</taxon>
        <taxon>Agaricomycetidae</taxon>
        <taxon>Agaricales</taxon>
        <taxon>Marasmiineae</taxon>
        <taxon>Marasmiaceae</taxon>
        <taxon>Paramarasmius</taxon>
    </lineage>
</organism>
<reference evidence="1 2" key="1">
    <citation type="submission" date="2024-01" db="EMBL/GenBank/DDBJ databases">
        <title>A draft genome for a cacao thread blight-causing isolate of Paramarasmius palmivorus.</title>
        <authorList>
            <person name="Baruah I.K."/>
            <person name="Bukari Y."/>
            <person name="Amoako-Attah I."/>
            <person name="Meinhardt L.W."/>
            <person name="Bailey B.A."/>
            <person name="Cohen S.P."/>
        </authorList>
    </citation>
    <scope>NUCLEOTIDE SEQUENCE [LARGE SCALE GENOMIC DNA]</scope>
    <source>
        <strain evidence="1 2">GH-12</strain>
    </source>
</reference>
<protein>
    <submittedName>
        <fullName evidence="1">Uncharacterized protein</fullName>
    </submittedName>
</protein>
<proteinExistence type="predicted"/>
<name>A0AAW0CS70_9AGAR</name>
<sequence length="89" mass="10166">MARPDLKEHRLPDPRRSIWFGHLMTIKLQVVTLVLKRFAHPGHTTNKGGTYIIPGLHRLEMKKLDTLLCVIANARIEHRSNPPAIEGEL</sequence>
<dbReference type="Proteomes" id="UP001383192">
    <property type="component" value="Unassembled WGS sequence"/>
</dbReference>
<evidence type="ECO:0000313" key="1">
    <source>
        <dbReference type="EMBL" id="KAK7041508.1"/>
    </source>
</evidence>
<evidence type="ECO:0000313" key="2">
    <source>
        <dbReference type="Proteomes" id="UP001383192"/>
    </source>
</evidence>
<keyword evidence="2" id="KW-1185">Reference proteome</keyword>
<accession>A0AAW0CS70</accession>
<dbReference type="EMBL" id="JAYKXP010000034">
    <property type="protein sequence ID" value="KAK7041508.1"/>
    <property type="molecule type" value="Genomic_DNA"/>
</dbReference>
<gene>
    <name evidence="1" type="ORF">VNI00_009376</name>
</gene>
<dbReference type="AlphaFoldDB" id="A0AAW0CS70"/>
<comment type="caution">
    <text evidence="1">The sequence shown here is derived from an EMBL/GenBank/DDBJ whole genome shotgun (WGS) entry which is preliminary data.</text>
</comment>